<dbReference type="RefSeq" id="WP_142554609.1">
    <property type="nucleotide sequence ID" value="NZ_VIFX01000037.1"/>
</dbReference>
<reference evidence="2 3" key="1">
    <citation type="submission" date="2018-10" db="EMBL/GenBank/DDBJ databases">
        <title>Draft genome of Mycobacterium hodleri strain B.</title>
        <authorList>
            <person name="Amande T.J."/>
            <person name="Mcgenity T.J."/>
        </authorList>
    </citation>
    <scope>NUCLEOTIDE SEQUENCE [LARGE SCALE GENOMIC DNA]</scope>
    <source>
        <strain evidence="2 3">B</strain>
    </source>
</reference>
<dbReference type="PANTHER" id="PTHR33164">
    <property type="entry name" value="TRANSCRIPTIONAL REGULATOR, MARR FAMILY"/>
    <property type="match status" value="1"/>
</dbReference>
<feature type="domain" description="HTH marR-type" evidence="1">
    <location>
        <begin position="18"/>
        <end position="154"/>
    </location>
</feature>
<dbReference type="GO" id="GO:0006950">
    <property type="term" value="P:response to stress"/>
    <property type="evidence" value="ECO:0007669"/>
    <property type="project" value="TreeGrafter"/>
</dbReference>
<gene>
    <name evidence="2" type="ORF">D8S82_24605</name>
</gene>
<dbReference type="EMBL" id="VIFX01000037">
    <property type="protein sequence ID" value="TQR83921.1"/>
    <property type="molecule type" value="Genomic_DNA"/>
</dbReference>
<dbReference type="Proteomes" id="UP000315759">
    <property type="component" value="Unassembled WGS sequence"/>
</dbReference>
<dbReference type="SUPFAM" id="SSF46785">
    <property type="entry name" value="Winged helix' DNA-binding domain"/>
    <property type="match status" value="1"/>
</dbReference>
<keyword evidence="3" id="KW-1185">Reference proteome</keyword>
<dbReference type="InterPro" id="IPR036390">
    <property type="entry name" value="WH_DNA-bd_sf"/>
</dbReference>
<name>A0A544VVB7_9MYCO</name>
<accession>A0A544VVB7</accession>
<dbReference type="PROSITE" id="PS50995">
    <property type="entry name" value="HTH_MARR_2"/>
    <property type="match status" value="1"/>
</dbReference>
<dbReference type="AlphaFoldDB" id="A0A544VVB7"/>
<dbReference type="InterPro" id="IPR039422">
    <property type="entry name" value="MarR/SlyA-like"/>
</dbReference>
<evidence type="ECO:0000313" key="2">
    <source>
        <dbReference type="EMBL" id="TQR83921.1"/>
    </source>
</evidence>
<protein>
    <submittedName>
        <fullName evidence="2">MarR family transcriptional regulator</fullName>
    </submittedName>
</protein>
<dbReference type="Gene3D" id="1.10.10.10">
    <property type="entry name" value="Winged helix-like DNA-binding domain superfamily/Winged helix DNA-binding domain"/>
    <property type="match status" value="1"/>
</dbReference>
<evidence type="ECO:0000313" key="3">
    <source>
        <dbReference type="Proteomes" id="UP000315759"/>
    </source>
</evidence>
<dbReference type="PANTHER" id="PTHR33164:SF99">
    <property type="entry name" value="MARR FAMILY REGULATORY PROTEIN"/>
    <property type="match status" value="1"/>
</dbReference>
<dbReference type="PRINTS" id="PR00598">
    <property type="entry name" value="HTHMARR"/>
</dbReference>
<proteinExistence type="predicted"/>
<dbReference type="GO" id="GO:0003700">
    <property type="term" value="F:DNA-binding transcription factor activity"/>
    <property type="evidence" value="ECO:0007669"/>
    <property type="project" value="InterPro"/>
</dbReference>
<sequence length="181" mass="19888">MGGPTDGANEPHWLDERELGAWMALMQVLVALPAKLDAQLRADSRLRLYEYHVLAALSDQPTRSIGMKALSVVTNGSMSRLSHVVSRLEDRGWVERRPHPTDGRLTEAHLTDEGHRTIADAAPAHVKSARALVIDRLTPEQVSQLRDICQTIATGLDDNMSDLVSRVVAPGGKAREMSPDR</sequence>
<dbReference type="Pfam" id="PF12802">
    <property type="entry name" value="MarR_2"/>
    <property type="match status" value="1"/>
</dbReference>
<dbReference type="SMART" id="SM00347">
    <property type="entry name" value="HTH_MARR"/>
    <property type="match status" value="1"/>
</dbReference>
<comment type="caution">
    <text evidence="2">The sequence shown here is derived from an EMBL/GenBank/DDBJ whole genome shotgun (WGS) entry which is preliminary data.</text>
</comment>
<dbReference type="InterPro" id="IPR000835">
    <property type="entry name" value="HTH_MarR-typ"/>
</dbReference>
<dbReference type="InterPro" id="IPR036388">
    <property type="entry name" value="WH-like_DNA-bd_sf"/>
</dbReference>
<organism evidence="2 3">
    <name type="scientific">Mycolicibacterium hodleri</name>
    <dbReference type="NCBI Taxonomy" id="49897"/>
    <lineage>
        <taxon>Bacteria</taxon>
        <taxon>Bacillati</taxon>
        <taxon>Actinomycetota</taxon>
        <taxon>Actinomycetes</taxon>
        <taxon>Mycobacteriales</taxon>
        <taxon>Mycobacteriaceae</taxon>
        <taxon>Mycolicibacterium</taxon>
    </lineage>
</organism>
<evidence type="ECO:0000259" key="1">
    <source>
        <dbReference type="PROSITE" id="PS50995"/>
    </source>
</evidence>